<organism evidence="4 5">
    <name type="scientific">Acrasis kona</name>
    <dbReference type="NCBI Taxonomy" id="1008807"/>
    <lineage>
        <taxon>Eukaryota</taxon>
        <taxon>Discoba</taxon>
        <taxon>Heterolobosea</taxon>
        <taxon>Tetramitia</taxon>
        <taxon>Eutetramitia</taxon>
        <taxon>Acrasidae</taxon>
        <taxon>Acrasis</taxon>
    </lineage>
</organism>
<dbReference type="PANTHER" id="PTHR10845">
    <property type="entry name" value="REGULATOR OF G PROTEIN SIGNALING"/>
    <property type="match status" value="1"/>
</dbReference>
<protein>
    <submittedName>
        <fullName evidence="4">Regulator of G-protein signaling</fullName>
    </submittedName>
</protein>
<dbReference type="Gene3D" id="1.10.167.10">
    <property type="entry name" value="Regulator of G-protein Signalling 4, domain 2"/>
    <property type="match status" value="2"/>
</dbReference>
<dbReference type="InterPro" id="IPR044926">
    <property type="entry name" value="RGS_subdomain_2"/>
</dbReference>
<dbReference type="Gene3D" id="1.10.10.10">
    <property type="entry name" value="Winged helix-like DNA-binding domain superfamily/Winged helix DNA-binding domain"/>
    <property type="match status" value="1"/>
</dbReference>
<dbReference type="EMBL" id="JAOPGA020000798">
    <property type="protein sequence ID" value="KAL0481946.1"/>
    <property type="molecule type" value="Genomic_DNA"/>
</dbReference>
<proteinExistence type="predicted"/>
<feature type="domain" description="RGS" evidence="3">
    <location>
        <begin position="359"/>
        <end position="469"/>
    </location>
</feature>
<dbReference type="GO" id="GO:0035556">
    <property type="term" value="P:intracellular signal transduction"/>
    <property type="evidence" value="ECO:0007669"/>
    <property type="project" value="InterPro"/>
</dbReference>
<dbReference type="InterPro" id="IPR016137">
    <property type="entry name" value="RGS"/>
</dbReference>
<sequence length="482" mass="55925">MQTAVTDADVVRVKKCSSKRMESYLVGLLRYYMGRLIKSMSFLSKSKGGNNCFMGHEAVTALSSIIFCTRAHAEAIGQWLQSQNYINHICNALPFYDDETLYYVVPSEDRYDTFVDSQIVTVHYKDYPSDEGSVDEITLNHDVLPDTPYHEMFKAFCIKDMSEELIEFWEDVHTCRREKDEDQRKQMAEGIYNKYINQSGEKPLNLKSSMVQKFDKSSLGSYDSFDEVEEFVEKDMEDILSRFKIQEQEEIARREFLQKRKSAEFPTGLTKKLPLLSSRESSLRLRLSTAKNFVKNKVAISNSPYVSPSTSPRSSSSSPTTPSQPTTTETLYTNWQKHKSEEDLQALADLCKNYQKHENIYEVLADPRLCRSFRAFCLKEHSSELVDFYLEVQKYKETKYKGPKVAAASSMQYRYLDRVSQSYVSPFEQKFPSNKVSVSDKLFDELNKNINSGRDDIFDDILKDVMSSIMEKHTRWLERLHN</sequence>
<dbReference type="InterPro" id="IPR036305">
    <property type="entry name" value="RGS_sf"/>
</dbReference>
<gene>
    <name evidence="4" type="ORF">AKO1_013201</name>
</gene>
<evidence type="ECO:0000256" key="2">
    <source>
        <dbReference type="SAM" id="MobiDB-lite"/>
    </source>
</evidence>
<name>A0AAW2YWS7_9EUKA</name>
<comment type="caution">
    <text evidence="4">The sequence shown here is derived from an EMBL/GenBank/DDBJ whole genome shotgun (WGS) entry which is preliminary data.</text>
</comment>
<dbReference type="Pfam" id="PF00615">
    <property type="entry name" value="RGS"/>
    <property type="match status" value="2"/>
</dbReference>
<reference evidence="4 5" key="1">
    <citation type="submission" date="2024-03" db="EMBL/GenBank/DDBJ databases">
        <title>The Acrasis kona genome and developmental transcriptomes reveal deep origins of eukaryotic multicellular pathways.</title>
        <authorList>
            <person name="Sheikh S."/>
            <person name="Fu C.-J."/>
            <person name="Brown M.W."/>
            <person name="Baldauf S.L."/>
        </authorList>
    </citation>
    <scope>NUCLEOTIDE SEQUENCE [LARGE SCALE GENOMIC DNA]</scope>
    <source>
        <strain evidence="4 5">ATCC MYA-3509</strain>
    </source>
</reference>
<dbReference type="SMART" id="SM00315">
    <property type="entry name" value="RGS"/>
    <property type="match status" value="2"/>
</dbReference>
<dbReference type="InterPro" id="IPR036390">
    <property type="entry name" value="WH_DNA-bd_sf"/>
</dbReference>
<dbReference type="AlphaFoldDB" id="A0AAW2YWS7"/>
<dbReference type="GO" id="GO:0009968">
    <property type="term" value="P:negative regulation of signal transduction"/>
    <property type="evidence" value="ECO:0007669"/>
    <property type="project" value="UniProtKB-KW"/>
</dbReference>
<feature type="domain" description="RGS" evidence="3">
    <location>
        <begin position="141"/>
        <end position="238"/>
    </location>
</feature>
<dbReference type="InterPro" id="IPR036388">
    <property type="entry name" value="WH-like_DNA-bd_sf"/>
</dbReference>
<evidence type="ECO:0000256" key="1">
    <source>
        <dbReference type="ARBA" id="ARBA00022700"/>
    </source>
</evidence>
<dbReference type="CDD" id="cd04371">
    <property type="entry name" value="DEP"/>
    <property type="match status" value="1"/>
</dbReference>
<dbReference type="SMART" id="SM00049">
    <property type="entry name" value="DEP"/>
    <property type="match status" value="1"/>
</dbReference>
<accession>A0AAW2YWS7</accession>
<keyword evidence="1" id="KW-0734">Signal transduction inhibitor</keyword>
<dbReference type="SUPFAM" id="SSF48097">
    <property type="entry name" value="Regulator of G-protein signaling, RGS"/>
    <property type="match status" value="2"/>
</dbReference>
<dbReference type="CDD" id="cd07440">
    <property type="entry name" value="RGS"/>
    <property type="match status" value="1"/>
</dbReference>
<keyword evidence="5" id="KW-1185">Reference proteome</keyword>
<dbReference type="PROSITE" id="PS50132">
    <property type="entry name" value="RGS"/>
    <property type="match status" value="2"/>
</dbReference>
<evidence type="ECO:0000259" key="3">
    <source>
        <dbReference type="PROSITE" id="PS50132"/>
    </source>
</evidence>
<evidence type="ECO:0000313" key="5">
    <source>
        <dbReference type="Proteomes" id="UP001431209"/>
    </source>
</evidence>
<dbReference type="Proteomes" id="UP001431209">
    <property type="component" value="Unassembled WGS sequence"/>
</dbReference>
<dbReference type="SUPFAM" id="SSF46785">
    <property type="entry name" value="Winged helix' DNA-binding domain"/>
    <property type="match status" value="1"/>
</dbReference>
<dbReference type="InterPro" id="IPR000591">
    <property type="entry name" value="DEP_dom"/>
</dbReference>
<dbReference type="PANTHER" id="PTHR10845:SF192">
    <property type="entry name" value="DOUBLE HIT, ISOFORM B"/>
    <property type="match status" value="1"/>
</dbReference>
<feature type="region of interest" description="Disordered" evidence="2">
    <location>
        <begin position="304"/>
        <end position="328"/>
    </location>
</feature>
<evidence type="ECO:0000313" key="4">
    <source>
        <dbReference type="EMBL" id="KAL0481946.1"/>
    </source>
</evidence>